<keyword evidence="1" id="KW-1133">Transmembrane helix</keyword>
<keyword evidence="3" id="KW-1185">Reference proteome</keyword>
<evidence type="ECO:0000256" key="1">
    <source>
        <dbReference type="SAM" id="Phobius"/>
    </source>
</evidence>
<feature type="transmembrane region" description="Helical" evidence="1">
    <location>
        <begin position="97"/>
        <end position="115"/>
    </location>
</feature>
<dbReference type="Pfam" id="PF09997">
    <property type="entry name" value="DUF2238"/>
    <property type="match status" value="1"/>
</dbReference>
<name>A0ABY4DV35_9NEIS</name>
<protein>
    <submittedName>
        <fullName evidence="2">DUF2238 domain-containing protein</fullName>
    </submittedName>
</protein>
<reference evidence="2 3" key="1">
    <citation type="journal article" date="2022" name="Res Sq">
        <title>Evolution of multicellular longitudinally dividing oral cavity symbionts (Neisseriaceae).</title>
        <authorList>
            <person name="Nyongesa S."/>
            <person name="Weber P."/>
            <person name="Bernet E."/>
            <person name="Pullido F."/>
            <person name="Nieckarz M."/>
            <person name="Delaby M."/>
            <person name="Nieves C."/>
            <person name="Viehboeck T."/>
            <person name="Krause N."/>
            <person name="Rivera-Millot A."/>
            <person name="Nakamura A."/>
            <person name="Vischer N."/>
            <person name="VanNieuwenhze M."/>
            <person name="Brun Y."/>
            <person name="Cava F."/>
            <person name="Bulgheresi S."/>
            <person name="Veyrier F."/>
        </authorList>
    </citation>
    <scope>NUCLEOTIDE SEQUENCE [LARGE SCALE GENOMIC DNA]</scope>
    <source>
        <strain evidence="2 3">CCUG 63373m</strain>
    </source>
</reference>
<evidence type="ECO:0000313" key="3">
    <source>
        <dbReference type="Proteomes" id="UP000829817"/>
    </source>
</evidence>
<dbReference type="InterPro" id="IPR014509">
    <property type="entry name" value="YjdF-like"/>
</dbReference>
<feature type="transmembrane region" description="Helical" evidence="1">
    <location>
        <begin position="172"/>
        <end position="193"/>
    </location>
</feature>
<feature type="transmembrane region" description="Helical" evidence="1">
    <location>
        <begin position="28"/>
        <end position="45"/>
    </location>
</feature>
<proteinExistence type="predicted"/>
<feature type="transmembrane region" description="Helical" evidence="1">
    <location>
        <begin position="127"/>
        <end position="152"/>
    </location>
</feature>
<keyword evidence="1" id="KW-0812">Transmembrane</keyword>
<dbReference type="RefSeq" id="WP_244787038.1">
    <property type="nucleotide sequence ID" value="NZ_CP091508.1"/>
</dbReference>
<dbReference type="PIRSF" id="PIRSF020606">
    <property type="entry name" value="UCP020606"/>
    <property type="match status" value="1"/>
</dbReference>
<feature type="transmembrane region" description="Helical" evidence="1">
    <location>
        <begin position="54"/>
        <end position="74"/>
    </location>
</feature>
<dbReference type="EMBL" id="CP091508">
    <property type="protein sequence ID" value="UOO82892.1"/>
    <property type="molecule type" value="Genomic_DNA"/>
</dbReference>
<sequence length="196" mass="22318">MNRYDWMLVIFTAVLVWSGIAPKDYPTWALEVSPAVIGAVLLVATRKRFQFSDFAYWVMLAHAVVLMVGGHYTYAEVPLFDWLREPMGWSRNNYDKVGHFMQGFSPAVIALEILWRNQVVKSRGWLVFLTICVCMAVSAVYELIEWLVAVLSQEAADAFLGTQGYEWDTQSDMLWCLIGACTMMLLQGFGGGLRRR</sequence>
<evidence type="ECO:0000313" key="2">
    <source>
        <dbReference type="EMBL" id="UOO82892.1"/>
    </source>
</evidence>
<accession>A0ABY4DV35</accession>
<keyword evidence="1" id="KW-0472">Membrane</keyword>
<dbReference type="InterPro" id="IPR058534">
    <property type="entry name" value="YjdF"/>
</dbReference>
<organism evidence="2 3">
    <name type="scientific">Uruburuella testudinis</name>
    <dbReference type="NCBI Taxonomy" id="1282863"/>
    <lineage>
        <taxon>Bacteria</taxon>
        <taxon>Pseudomonadati</taxon>
        <taxon>Pseudomonadota</taxon>
        <taxon>Betaproteobacteria</taxon>
        <taxon>Neisseriales</taxon>
        <taxon>Neisseriaceae</taxon>
        <taxon>Uruburuella</taxon>
    </lineage>
</organism>
<dbReference type="Proteomes" id="UP000829817">
    <property type="component" value="Chromosome"/>
</dbReference>
<gene>
    <name evidence="2" type="ORF">LVJ83_05370</name>
</gene>